<accession>A0A9P4QW57</accession>
<keyword evidence="2" id="KW-0812">Transmembrane</keyword>
<keyword evidence="4" id="KW-1185">Reference proteome</keyword>
<dbReference type="AlphaFoldDB" id="A0A9P4QW57"/>
<feature type="transmembrane region" description="Helical" evidence="2">
    <location>
        <begin position="46"/>
        <end position="62"/>
    </location>
</feature>
<reference evidence="3" key="1">
    <citation type="journal article" date="2020" name="Stud. Mycol.">
        <title>101 Dothideomycetes genomes: a test case for predicting lifestyles and emergence of pathogens.</title>
        <authorList>
            <person name="Haridas S."/>
            <person name="Albert R."/>
            <person name="Binder M."/>
            <person name="Bloem J."/>
            <person name="Labutti K."/>
            <person name="Salamov A."/>
            <person name="Andreopoulos B."/>
            <person name="Baker S."/>
            <person name="Barry K."/>
            <person name="Bills G."/>
            <person name="Bluhm B."/>
            <person name="Cannon C."/>
            <person name="Castanera R."/>
            <person name="Culley D."/>
            <person name="Daum C."/>
            <person name="Ezra D."/>
            <person name="Gonzalez J."/>
            <person name="Henrissat B."/>
            <person name="Kuo A."/>
            <person name="Liang C."/>
            <person name="Lipzen A."/>
            <person name="Lutzoni F."/>
            <person name="Magnuson J."/>
            <person name="Mondo S."/>
            <person name="Nolan M."/>
            <person name="Ohm R."/>
            <person name="Pangilinan J."/>
            <person name="Park H.-J."/>
            <person name="Ramirez L."/>
            <person name="Alfaro M."/>
            <person name="Sun H."/>
            <person name="Tritt A."/>
            <person name="Yoshinaga Y."/>
            <person name="Zwiers L.-H."/>
            <person name="Turgeon B."/>
            <person name="Goodwin S."/>
            <person name="Spatafora J."/>
            <person name="Crous P."/>
            <person name="Grigoriev I."/>
        </authorList>
    </citation>
    <scope>NUCLEOTIDE SEQUENCE</scope>
    <source>
        <strain evidence="3">CBS 125425</strain>
    </source>
</reference>
<evidence type="ECO:0000313" key="4">
    <source>
        <dbReference type="Proteomes" id="UP000799444"/>
    </source>
</evidence>
<keyword evidence="2" id="KW-0472">Membrane</keyword>
<dbReference type="EMBL" id="ML996180">
    <property type="protein sequence ID" value="KAF2732247.1"/>
    <property type="molecule type" value="Genomic_DNA"/>
</dbReference>
<proteinExistence type="predicted"/>
<name>A0A9P4QW57_9PLEO</name>
<evidence type="ECO:0000256" key="2">
    <source>
        <dbReference type="SAM" id="Phobius"/>
    </source>
</evidence>
<gene>
    <name evidence="3" type="ORF">EJ04DRAFT_578502</name>
</gene>
<dbReference type="OrthoDB" id="10677399at2759"/>
<sequence length="260" mass="29436">MAERRPSRRASVVIPKDAPSSRSTRIDYKVEIEQLEEAVQTYKSRFELAFTALILLSLYVYVTSGAGSTASPASLASPVYPASPTKFPALFPPEVRDAAPRINFTHIERFHTYLPAPFQHISVAQMGWLLADPWESLNIDSATTNLSLNSNNATEKNEVYTQLYNYARDYLAKPWLVNGEPCNKDHGLYAPNICRHLQNEVEKPLKTILDKKLTKYWSKRKHYGTGNEKEQARIALESSRKDNAKHESARLADLRGEKVN</sequence>
<keyword evidence="2" id="KW-1133">Transmembrane helix</keyword>
<organism evidence="3 4">
    <name type="scientific">Polyplosphaeria fusca</name>
    <dbReference type="NCBI Taxonomy" id="682080"/>
    <lineage>
        <taxon>Eukaryota</taxon>
        <taxon>Fungi</taxon>
        <taxon>Dikarya</taxon>
        <taxon>Ascomycota</taxon>
        <taxon>Pezizomycotina</taxon>
        <taxon>Dothideomycetes</taxon>
        <taxon>Pleosporomycetidae</taxon>
        <taxon>Pleosporales</taxon>
        <taxon>Tetraplosphaeriaceae</taxon>
        <taxon>Polyplosphaeria</taxon>
    </lineage>
</organism>
<comment type="caution">
    <text evidence="3">The sequence shown here is derived from an EMBL/GenBank/DDBJ whole genome shotgun (WGS) entry which is preliminary data.</text>
</comment>
<evidence type="ECO:0000256" key="1">
    <source>
        <dbReference type="SAM" id="MobiDB-lite"/>
    </source>
</evidence>
<evidence type="ECO:0000313" key="3">
    <source>
        <dbReference type="EMBL" id="KAF2732247.1"/>
    </source>
</evidence>
<feature type="region of interest" description="Disordered" evidence="1">
    <location>
        <begin position="228"/>
        <end position="260"/>
    </location>
</feature>
<protein>
    <submittedName>
        <fullName evidence="3">Uncharacterized protein</fullName>
    </submittedName>
</protein>
<dbReference type="Proteomes" id="UP000799444">
    <property type="component" value="Unassembled WGS sequence"/>
</dbReference>